<dbReference type="InterPro" id="IPR005149">
    <property type="entry name" value="Tscrpt_reg_PadR_N"/>
</dbReference>
<evidence type="ECO:0000259" key="1">
    <source>
        <dbReference type="Pfam" id="PF03551"/>
    </source>
</evidence>
<reference evidence="3" key="1">
    <citation type="journal article" date="2019" name="Int. J. Syst. Evol. Microbiol.">
        <title>The Global Catalogue of Microorganisms (GCM) 10K type strain sequencing project: providing services to taxonomists for standard genome sequencing and annotation.</title>
        <authorList>
            <consortium name="The Broad Institute Genomics Platform"/>
            <consortium name="The Broad Institute Genome Sequencing Center for Infectious Disease"/>
            <person name="Wu L."/>
            <person name="Ma J."/>
        </authorList>
    </citation>
    <scope>NUCLEOTIDE SEQUENCE [LARGE SCALE GENOMIC DNA]</scope>
    <source>
        <strain evidence="3">JCM 17933</strain>
    </source>
</reference>
<keyword evidence="3" id="KW-1185">Reference proteome</keyword>
<dbReference type="EMBL" id="BAABHF010000046">
    <property type="protein sequence ID" value="GAA4512192.1"/>
    <property type="molecule type" value="Genomic_DNA"/>
</dbReference>
<name>A0ABP8QWY8_9ACTN</name>
<dbReference type="SUPFAM" id="SSF46785">
    <property type="entry name" value="Winged helix' DNA-binding domain"/>
    <property type="match status" value="1"/>
</dbReference>
<dbReference type="PANTHER" id="PTHR33169">
    <property type="entry name" value="PADR-FAMILY TRANSCRIPTIONAL REGULATOR"/>
    <property type="match status" value="1"/>
</dbReference>
<dbReference type="Proteomes" id="UP001500503">
    <property type="component" value="Unassembled WGS sequence"/>
</dbReference>
<dbReference type="Pfam" id="PF03551">
    <property type="entry name" value="PadR"/>
    <property type="match status" value="1"/>
</dbReference>
<evidence type="ECO:0000313" key="2">
    <source>
        <dbReference type="EMBL" id="GAA4512192.1"/>
    </source>
</evidence>
<dbReference type="Gene3D" id="1.10.10.10">
    <property type="entry name" value="Winged helix-like DNA-binding domain superfamily/Winged helix DNA-binding domain"/>
    <property type="match status" value="1"/>
</dbReference>
<dbReference type="InterPro" id="IPR036388">
    <property type="entry name" value="WH-like_DNA-bd_sf"/>
</dbReference>
<gene>
    <name evidence="2" type="ORF">GCM10023191_077520</name>
</gene>
<evidence type="ECO:0000313" key="3">
    <source>
        <dbReference type="Proteomes" id="UP001500503"/>
    </source>
</evidence>
<dbReference type="InterPro" id="IPR036390">
    <property type="entry name" value="WH_DNA-bd_sf"/>
</dbReference>
<dbReference type="PANTHER" id="PTHR33169:SF14">
    <property type="entry name" value="TRANSCRIPTIONAL REGULATOR RV3488"/>
    <property type="match status" value="1"/>
</dbReference>
<proteinExistence type="predicted"/>
<dbReference type="InterPro" id="IPR052509">
    <property type="entry name" value="Metal_resp_DNA-bind_regulator"/>
</dbReference>
<protein>
    <submittedName>
        <fullName evidence="2">Helix-turn-helix transcriptional regulator</fullName>
    </submittedName>
</protein>
<dbReference type="RefSeq" id="WP_345472844.1">
    <property type="nucleotide sequence ID" value="NZ_BAABHF010000046.1"/>
</dbReference>
<organism evidence="2 3">
    <name type="scientific">Actinoallomurus oryzae</name>
    <dbReference type="NCBI Taxonomy" id="502180"/>
    <lineage>
        <taxon>Bacteria</taxon>
        <taxon>Bacillati</taxon>
        <taxon>Actinomycetota</taxon>
        <taxon>Actinomycetes</taxon>
        <taxon>Streptosporangiales</taxon>
        <taxon>Thermomonosporaceae</taxon>
        <taxon>Actinoallomurus</taxon>
    </lineage>
</organism>
<feature type="domain" description="Transcription regulator PadR N-terminal" evidence="1">
    <location>
        <begin position="38"/>
        <end position="109"/>
    </location>
</feature>
<comment type="caution">
    <text evidence="2">The sequence shown here is derived from an EMBL/GenBank/DDBJ whole genome shotgun (WGS) entry which is preliminary data.</text>
</comment>
<sequence>MVAPERPADTTPAGVGGLADAFAVRAGAEPRNFLQGCVLLLLRERPAHGYELLERLKAFGIADGDSGNLYRKLRSLEEQGMVRSEWETSETGPRRRMYYLTATGDARLRRWADSLAETRRLLDYYLGRHALVADSSAPVASGPRT</sequence>
<accession>A0ABP8QWY8</accession>